<dbReference type="Proteomes" id="UP001167796">
    <property type="component" value="Unassembled WGS sequence"/>
</dbReference>
<feature type="transmembrane region" description="Helical" evidence="1">
    <location>
        <begin position="12"/>
        <end position="33"/>
    </location>
</feature>
<evidence type="ECO:0000313" key="2">
    <source>
        <dbReference type="EMBL" id="MDO7846376.1"/>
    </source>
</evidence>
<evidence type="ECO:0000256" key="1">
    <source>
        <dbReference type="SAM" id="Phobius"/>
    </source>
</evidence>
<accession>A0ABT9A964</accession>
<comment type="caution">
    <text evidence="2">The sequence shown here is derived from an EMBL/GenBank/DDBJ whole genome shotgun (WGS) entry which is preliminary data.</text>
</comment>
<gene>
    <name evidence="2" type="ORF">Q5H92_08415</name>
</gene>
<evidence type="ECO:0000313" key="3">
    <source>
        <dbReference type="Proteomes" id="UP001167796"/>
    </source>
</evidence>
<reference evidence="2" key="1">
    <citation type="submission" date="2023-07" db="EMBL/GenBank/DDBJ databases">
        <authorList>
            <person name="Kim M.K."/>
        </authorList>
    </citation>
    <scope>NUCLEOTIDE SEQUENCE</scope>
    <source>
        <strain evidence="2">M29</strain>
    </source>
</reference>
<organism evidence="2 3">
    <name type="scientific">Hymenobacter mellowenesis</name>
    <dbReference type="NCBI Taxonomy" id="3063995"/>
    <lineage>
        <taxon>Bacteria</taxon>
        <taxon>Pseudomonadati</taxon>
        <taxon>Bacteroidota</taxon>
        <taxon>Cytophagia</taxon>
        <taxon>Cytophagales</taxon>
        <taxon>Hymenobacteraceae</taxon>
        <taxon>Hymenobacter</taxon>
    </lineage>
</organism>
<protein>
    <submittedName>
        <fullName evidence="2">Uncharacterized protein</fullName>
    </submittedName>
</protein>
<proteinExistence type="predicted"/>
<dbReference type="RefSeq" id="WP_305011063.1">
    <property type="nucleotide sequence ID" value="NZ_JAUQSX010000003.1"/>
</dbReference>
<dbReference type="EMBL" id="JAUQSX010000003">
    <property type="protein sequence ID" value="MDO7846376.1"/>
    <property type="molecule type" value="Genomic_DNA"/>
</dbReference>
<keyword evidence="1" id="KW-0812">Transmembrane</keyword>
<keyword evidence="1" id="KW-0472">Membrane</keyword>
<name>A0ABT9A964_9BACT</name>
<keyword evidence="1" id="KW-1133">Transmembrane helix</keyword>
<sequence length="162" mass="18843">MHFYLLRRHRRPLLLPPGLLALAGLLWLGSIYIRQDVRLTHYSIFQLFCNGLSGHNNGEFWESPEAVTSLRQWQEFRLTGSTTSDTVSIRRIAQVLKKLHHANASSYGLKIVFDRHSKYKDFIALLNAITKAGIRKYTFETRLELPVLYVLGGTEPVHYYYY</sequence>
<keyword evidence="3" id="KW-1185">Reference proteome</keyword>